<dbReference type="SUPFAM" id="SSF53254">
    <property type="entry name" value="Phosphoglycerate mutase-like"/>
    <property type="match status" value="1"/>
</dbReference>
<dbReference type="Pfam" id="PF00300">
    <property type="entry name" value="His_Phos_1"/>
    <property type="match status" value="1"/>
</dbReference>
<dbReference type="AlphaFoldDB" id="A0A8H7C201"/>
<dbReference type="GO" id="GO:0005737">
    <property type="term" value="C:cytoplasm"/>
    <property type="evidence" value="ECO:0007669"/>
    <property type="project" value="TreeGrafter"/>
</dbReference>
<dbReference type="PANTHER" id="PTHR48100:SF1">
    <property type="entry name" value="HISTIDINE PHOSPHATASE FAMILY PROTEIN-RELATED"/>
    <property type="match status" value="1"/>
</dbReference>
<dbReference type="EMBL" id="JABXXO010000014">
    <property type="protein sequence ID" value="KAF7761012.1"/>
    <property type="molecule type" value="Genomic_DNA"/>
</dbReference>
<comment type="caution">
    <text evidence="1">The sequence shown here is derived from an EMBL/GenBank/DDBJ whole genome shotgun (WGS) entry which is preliminary data.</text>
</comment>
<gene>
    <name evidence="1" type="ORF">Agabi119p4_10421</name>
</gene>
<name>A0A8H7C201_AGABI</name>
<dbReference type="PANTHER" id="PTHR48100">
    <property type="entry name" value="BROAD-SPECIFICITY PHOSPHATASE YOR283W-RELATED"/>
    <property type="match status" value="1"/>
</dbReference>
<organism evidence="1 2">
    <name type="scientific">Agaricus bisporus var. burnettii</name>
    <dbReference type="NCBI Taxonomy" id="192524"/>
    <lineage>
        <taxon>Eukaryota</taxon>
        <taxon>Fungi</taxon>
        <taxon>Dikarya</taxon>
        <taxon>Basidiomycota</taxon>
        <taxon>Agaricomycotina</taxon>
        <taxon>Agaricomycetes</taxon>
        <taxon>Agaricomycetidae</taxon>
        <taxon>Agaricales</taxon>
        <taxon>Agaricineae</taxon>
        <taxon>Agaricaceae</taxon>
        <taxon>Agaricus</taxon>
    </lineage>
</organism>
<dbReference type="InterPro" id="IPR013078">
    <property type="entry name" value="His_Pase_superF_clade-1"/>
</dbReference>
<reference evidence="1 2" key="1">
    <citation type="journal article" name="Sci. Rep.">
        <title>Telomere-to-telomere assembled and centromere annotated genomes of the two main subspecies of the button mushroom Agaricus bisporus reveal especially polymorphic chromosome ends.</title>
        <authorList>
            <person name="Sonnenberg A.S.M."/>
            <person name="Sedaghat-Telgerd N."/>
            <person name="Lavrijssen B."/>
            <person name="Ohm R.A."/>
            <person name="Hendrickx P.M."/>
            <person name="Scholtmeijer K."/>
            <person name="Baars J.J.P."/>
            <person name="van Peer A."/>
        </authorList>
    </citation>
    <scope>NUCLEOTIDE SEQUENCE [LARGE SCALE GENOMIC DNA]</scope>
    <source>
        <strain evidence="1 2">H119_p4</strain>
    </source>
</reference>
<evidence type="ECO:0008006" key="3">
    <source>
        <dbReference type="Google" id="ProtNLM"/>
    </source>
</evidence>
<accession>A0A8H7C201</accession>
<protein>
    <recommendedName>
        <fullName evidence="3">Phosphoglycerate mutase</fullName>
    </recommendedName>
</protein>
<proteinExistence type="predicted"/>
<dbReference type="Proteomes" id="UP000629468">
    <property type="component" value="Unassembled WGS sequence"/>
</dbReference>
<dbReference type="Gene3D" id="3.40.50.1240">
    <property type="entry name" value="Phosphoglycerate mutase-like"/>
    <property type="match status" value="1"/>
</dbReference>
<dbReference type="InterPro" id="IPR050275">
    <property type="entry name" value="PGM_Phosphatase"/>
</dbReference>
<dbReference type="GO" id="GO:0016791">
    <property type="term" value="F:phosphatase activity"/>
    <property type="evidence" value="ECO:0007669"/>
    <property type="project" value="TreeGrafter"/>
</dbReference>
<dbReference type="InterPro" id="IPR029033">
    <property type="entry name" value="His_PPase_superfam"/>
</dbReference>
<evidence type="ECO:0000313" key="1">
    <source>
        <dbReference type="EMBL" id="KAF7761012.1"/>
    </source>
</evidence>
<dbReference type="SMART" id="SM00855">
    <property type="entry name" value="PGAM"/>
    <property type="match status" value="1"/>
</dbReference>
<sequence>MSTPIYNYQAIPGFFAHDTEDHQSLTLPPIPPRLGLLDDSSDRWRNFRKRITELDEEARKENGSVKVFFFARHGQGWHNVAEAKYGTKHWDAEMSIKNGDDDIIWGPDPELTPIGINQAMEARRGWEEELAFGITLPDKLYSSPLVRAMDTLRVTFEGIFRGDTEKQPTVLVVENCREENGIHTCDQRRSRSFIHERFPTFEFEEGLTEEDELWDAEIRETKAQVSKRAQDVLDYIFQKDTDSTYISVTAHGGIINGFLQAIGRPSFPLLTGGILPVVIKCRRR</sequence>
<evidence type="ECO:0000313" key="2">
    <source>
        <dbReference type="Proteomes" id="UP000629468"/>
    </source>
</evidence>